<dbReference type="AlphaFoldDB" id="A0A7Y6C3A1"/>
<accession>A0A7Y6C3A1</accession>
<dbReference type="InterPro" id="IPR034660">
    <property type="entry name" value="DinB/YfiT-like"/>
</dbReference>
<name>A0A7Y6C3A1_9BACL</name>
<proteinExistence type="predicted"/>
<sequence length="149" mass="17180">MNTIFDLSHAKGILMRIDQLAQDSQPQWGRMDVAQMLAHCTSFHDVATGKSHSSRSWLGMFIGKFVKPILYNDKPIPRNMSTIPTIMIVDKREFEVEKEKLKENIMTLQRNGPKTCANQRHPFFGVLTSEEWGKGIYKHLDHHLKQFGV</sequence>
<dbReference type="Proteomes" id="UP000526125">
    <property type="component" value="Unassembled WGS sequence"/>
</dbReference>
<gene>
    <name evidence="1" type="ORF">HP552_29035</name>
</gene>
<organism evidence="1 2">
    <name type="scientific">Paenibacillus xylanilyticus</name>
    <dbReference type="NCBI Taxonomy" id="248903"/>
    <lineage>
        <taxon>Bacteria</taxon>
        <taxon>Bacillati</taxon>
        <taxon>Bacillota</taxon>
        <taxon>Bacilli</taxon>
        <taxon>Bacillales</taxon>
        <taxon>Paenibacillaceae</taxon>
        <taxon>Paenibacillus</taxon>
    </lineage>
</organism>
<dbReference type="EMBL" id="JABMCB010000202">
    <property type="protein sequence ID" value="NUU79248.1"/>
    <property type="molecule type" value="Genomic_DNA"/>
</dbReference>
<protein>
    <submittedName>
        <fullName evidence="1">DUF1569 domain-containing protein</fullName>
    </submittedName>
</protein>
<dbReference type="InterPro" id="IPR011463">
    <property type="entry name" value="DUF1569"/>
</dbReference>
<evidence type="ECO:0000313" key="1">
    <source>
        <dbReference type="EMBL" id="NUU79248.1"/>
    </source>
</evidence>
<keyword evidence="2" id="KW-1185">Reference proteome</keyword>
<dbReference type="Pfam" id="PF07606">
    <property type="entry name" value="DUF1569"/>
    <property type="match status" value="1"/>
</dbReference>
<dbReference type="Gene3D" id="1.20.120.450">
    <property type="entry name" value="dinb family like domain"/>
    <property type="match status" value="1"/>
</dbReference>
<dbReference type="RefSeq" id="WP_175398822.1">
    <property type="nucleotide sequence ID" value="NZ_JABMCB010000202.1"/>
</dbReference>
<evidence type="ECO:0000313" key="2">
    <source>
        <dbReference type="Proteomes" id="UP000526125"/>
    </source>
</evidence>
<reference evidence="1 2" key="1">
    <citation type="submission" date="2020-05" db="EMBL/GenBank/DDBJ databases">
        <title>Genome Sequencing of Type Strains.</title>
        <authorList>
            <person name="Lemaire J.F."/>
            <person name="Inderbitzin P."/>
            <person name="Gregorio O.A."/>
            <person name="Collins S.B."/>
            <person name="Wespe N."/>
            <person name="Knight-Connoni V."/>
        </authorList>
    </citation>
    <scope>NUCLEOTIDE SEQUENCE [LARGE SCALE GENOMIC DNA]</scope>
    <source>
        <strain evidence="1 2">LMG 21957</strain>
    </source>
</reference>
<comment type="caution">
    <text evidence="1">The sequence shown here is derived from an EMBL/GenBank/DDBJ whole genome shotgun (WGS) entry which is preliminary data.</text>
</comment>